<comment type="catalytic activity">
    <reaction evidence="1 12 13">
        <text>D-glyceraldehyde 3-phosphate = dihydroxyacetone phosphate</text>
        <dbReference type="Rhea" id="RHEA:18585"/>
        <dbReference type="ChEBI" id="CHEBI:57642"/>
        <dbReference type="ChEBI" id="CHEBI:59776"/>
        <dbReference type="EC" id="5.3.1.1"/>
    </reaction>
</comment>
<dbReference type="InterPro" id="IPR000652">
    <property type="entry name" value="Triosephosphate_isomerase"/>
</dbReference>
<keyword evidence="9 12" id="KW-0324">Glycolysis</keyword>
<comment type="pathway">
    <text evidence="12 13">Carbohydrate degradation; glycolysis; D-glyceraldehyde 3-phosphate from glycerone phosphate: step 1/1.</text>
</comment>
<evidence type="ECO:0000256" key="7">
    <source>
        <dbReference type="ARBA" id="ARBA00022432"/>
    </source>
</evidence>
<evidence type="ECO:0000256" key="11">
    <source>
        <dbReference type="ARBA" id="ARBA00055680"/>
    </source>
</evidence>
<evidence type="ECO:0000256" key="10">
    <source>
        <dbReference type="ARBA" id="ARBA00023235"/>
    </source>
</evidence>
<dbReference type="InterPro" id="IPR035990">
    <property type="entry name" value="TIM_sf"/>
</dbReference>
<comment type="caution">
    <text evidence="14">The sequence shown here is derived from an EMBL/GenBank/DDBJ whole genome shotgun (WGS) entry which is preliminary data.</text>
</comment>
<evidence type="ECO:0000256" key="3">
    <source>
        <dbReference type="ARBA" id="ARBA00007422"/>
    </source>
</evidence>
<evidence type="ECO:0000256" key="6">
    <source>
        <dbReference type="ARBA" id="ARBA00019397"/>
    </source>
</evidence>
<keyword evidence="7 12" id="KW-0312">Gluconeogenesis</keyword>
<dbReference type="InterPro" id="IPR022896">
    <property type="entry name" value="TrioseP_Isoase_bac/euk"/>
</dbReference>
<evidence type="ECO:0000256" key="4">
    <source>
        <dbReference type="ARBA" id="ARBA00011738"/>
    </source>
</evidence>
<proteinExistence type="inferred from homology"/>
<comment type="function">
    <text evidence="11 12">Involved in the gluconeogenesis. Catalyzes stereospecifically the conversion of dihydroxyacetone phosphate (DHAP) to D-glyceraldehyde-3-phosphate (G3P).</text>
</comment>
<dbReference type="GO" id="GO:0004807">
    <property type="term" value="F:triose-phosphate isomerase activity"/>
    <property type="evidence" value="ECO:0007669"/>
    <property type="project" value="UniProtKB-UniRule"/>
</dbReference>
<feature type="active site" description="Proton acceptor" evidence="12">
    <location>
        <position position="167"/>
    </location>
</feature>
<dbReference type="RefSeq" id="WP_281834842.1">
    <property type="nucleotide sequence ID" value="NZ_BSDY01000006.1"/>
</dbReference>
<dbReference type="EMBL" id="BSDY01000006">
    <property type="protein sequence ID" value="GLI56003.1"/>
    <property type="molecule type" value="Genomic_DNA"/>
</dbReference>
<dbReference type="AlphaFoldDB" id="A0A9W6GIW0"/>
<protein>
    <recommendedName>
        <fullName evidence="6 12">Triosephosphate isomerase</fullName>
        <shortName evidence="12">TIM</shortName>
        <shortName evidence="12">TPI</shortName>
        <ecNumber evidence="5 12">5.3.1.1</ecNumber>
    </recommendedName>
    <alternativeName>
        <fullName evidence="12">Triose-phosphate isomerase</fullName>
    </alternativeName>
</protein>
<comment type="pathway">
    <text evidence="2 12 13">Carbohydrate biosynthesis; gluconeogenesis.</text>
</comment>
<dbReference type="GO" id="GO:0046166">
    <property type="term" value="P:glyceraldehyde-3-phosphate biosynthetic process"/>
    <property type="evidence" value="ECO:0007669"/>
    <property type="project" value="TreeGrafter"/>
</dbReference>
<evidence type="ECO:0000256" key="2">
    <source>
        <dbReference type="ARBA" id="ARBA00004742"/>
    </source>
</evidence>
<feature type="binding site" evidence="12">
    <location>
        <position position="213"/>
    </location>
    <ligand>
        <name>substrate</name>
    </ligand>
</feature>
<comment type="subunit">
    <text evidence="4 12 13">Homodimer.</text>
</comment>
<dbReference type="PANTHER" id="PTHR21139">
    <property type="entry name" value="TRIOSEPHOSPHATE ISOMERASE"/>
    <property type="match status" value="1"/>
</dbReference>
<feature type="binding site" evidence="12">
    <location>
        <position position="173"/>
    </location>
    <ligand>
        <name>substrate</name>
    </ligand>
</feature>
<dbReference type="FunFam" id="3.20.20.70:FF:000020">
    <property type="entry name" value="Triosephosphate isomerase"/>
    <property type="match status" value="1"/>
</dbReference>
<dbReference type="InterPro" id="IPR020861">
    <property type="entry name" value="Triosephosphate_isomerase_AS"/>
</dbReference>
<name>A0A9W6GIW0_9FUSO</name>
<gene>
    <name evidence="12 14" type="primary">tpiA</name>
    <name evidence="14" type="ORF">PM10SUCC1_15170</name>
</gene>
<sequence length="251" mass="26436">MRRTIVAGNWKMNKTNAEAVEMLTKLAELVKGDEKVGVVIGAPFTALSDAVKAVEGSHIEIAAENMNANESGAFTGEISAKMLTSIGVKYVILGHSERREYYGETDEIVNEKVKAALANGLTPILCIGEKLEDREAGRTNEVNATQLKGGMAGLTAEDAAKVVIAYEPVWAIGTGKTATPEMAQETHKAIRDLLTEMFGAEVAGDMTIQYGGSMKPGNAKELMSEADIDGGLVGGASLDADSFAEIVKAGL</sequence>
<evidence type="ECO:0000313" key="15">
    <source>
        <dbReference type="Proteomes" id="UP001144471"/>
    </source>
</evidence>
<dbReference type="CDD" id="cd00311">
    <property type="entry name" value="TIM"/>
    <property type="match status" value="1"/>
</dbReference>
<comment type="subcellular location">
    <subcellularLocation>
        <location evidence="12 13">Cytoplasm</location>
    </subcellularLocation>
</comment>
<comment type="similarity">
    <text evidence="3 12 13">Belongs to the triosephosphate isomerase family.</text>
</comment>
<feature type="binding site" evidence="12">
    <location>
        <begin position="9"/>
        <end position="11"/>
    </location>
    <ligand>
        <name>substrate</name>
    </ligand>
</feature>
<dbReference type="PROSITE" id="PS51440">
    <property type="entry name" value="TIM_2"/>
    <property type="match status" value="1"/>
</dbReference>
<dbReference type="GO" id="GO:0005829">
    <property type="term" value="C:cytosol"/>
    <property type="evidence" value="ECO:0007669"/>
    <property type="project" value="TreeGrafter"/>
</dbReference>
<dbReference type="NCBIfam" id="TIGR00419">
    <property type="entry name" value="tim"/>
    <property type="match status" value="1"/>
</dbReference>
<dbReference type="GO" id="GO:0019563">
    <property type="term" value="P:glycerol catabolic process"/>
    <property type="evidence" value="ECO:0007669"/>
    <property type="project" value="TreeGrafter"/>
</dbReference>
<dbReference type="PROSITE" id="PS00171">
    <property type="entry name" value="TIM_1"/>
    <property type="match status" value="1"/>
</dbReference>
<evidence type="ECO:0000313" key="14">
    <source>
        <dbReference type="EMBL" id="GLI56003.1"/>
    </source>
</evidence>
<evidence type="ECO:0000256" key="9">
    <source>
        <dbReference type="ARBA" id="ARBA00023152"/>
    </source>
</evidence>
<evidence type="ECO:0000256" key="13">
    <source>
        <dbReference type="RuleBase" id="RU363013"/>
    </source>
</evidence>
<reference evidence="14" key="1">
    <citation type="submission" date="2022-12" db="EMBL/GenBank/DDBJ databases">
        <title>Reference genome sequencing for broad-spectrum identification of bacterial and archaeal isolates by mass spectrometry.</title>
        <authorList>
            <person name="Sekiguchi Y."/>
            <person name="Tourlousse D.M."/>
        </authorList>
    </citation>
    <scope>NUCLEOTIDE SEQUENCE</scope>
    <source>
        <strain evidence="14">10succ1</strain>
    </source>
</reference>
<evidence type="ECO:0000256" key="5">
    <source>
        <dbReference type="ARBA" id="ARBA00011940"/>
    </source>
</evidence>
<dbReference type="Proteomes" id="UP001144471">
    <property type="component" value="Unassembled WGS sequence"/>
</dbReference>
<evidence type="ECO:0000256" key="1">
    <source>
        <dbReference type="ARBA" id="ARBA00000474"/>
    </source>
</evidence>
<dbReference type="SUPFAM" id="SSF51351">
    <property type="entry name" value="Triosephosphate isomerase (TIM)"/>
    <property type="match status" value="1"/>
</dbReference>
<feature type="binding site" evidence="12">
    <location>
        <begin position="234"/>
        <end position="235"/>
    </location>
    <ligand>
        <name>substrate</name>
    </ligand>
</feature>
<dbReference type="InterPro" id="IPR013785">
    <property type="entry name" value="Aldolase_TIM"/>
</dbReference>
<evidence type="ECO:0000256" key="8">
    <source>
        <dbReference type="ARBA" id="ARBA00022490"/>
    </source>
</evidence>
<keyword evidence="10 12" id="KW-0413">Isomerase</keyword>
<feature type="active site" description="Electrophile" evidence="12">
    <location>
        <position position="95"/>
    </location>
</feature>
<dbReference type="HAMAP" id="MF_00147_B">
    <property type="entry name" value="TIM_B"/>
    <property type="match status" value="1"/>
</dbReference>
<keyword evidence="8 12" id="KW-0963">Cytoplasm</keyword>
<evidence type="ECO:0000256" key="12">
    <source>
        <dbReference type="HAMAP-Rule" id="MF_00147"/>
    </source>
</evidence>
<organism evidence="14 15">
    <name type="scientific">Propionigenium maris DSM 9537</name>
    <dbReference type="NCBI Taxonomy" id="1123000"/>
    <lineage>
        <taxon>Bacteria</taxon>
        <taxon>Fusobacteriati</taxon>
        <taxon>Fusobacteriota</taxon>
        <taxon>Fusobacteriia</taxon>
        <taxon>Fusobacteriales</taxon>
        <taxon>Fusobacteriaceae</taxon>
        <taxon>Propionigenium</taxon>
    </lineage>
</organism>
<accession>A0A9W6GIW0</accession>
<dbReference type="EC" id="5.3.1.1" evidence="5 12"/>
<dbReference type="GO" id="GO:0006094">
    <property type="term" value="P:gluconeogenesis"/>
    <property type="evidence" value="ECO:0007669"/>
    <property type="project" value="UniProtKB-UniRule"/>
</dbReference>
<dbReference type="Pfam" id="PF00121">
    <property type="entry name" value="TIM"/>
    <property type="match status" value="1"/>
</dbReference>
<keyword evidence="15" id="KW-1185">Reference proteome</keyword>
<dbReference type="GO" id="GO:0006096">
    <property type="term" value="P:glycolytic process"/>
    <property type="evidence" value="ECO:0007669"/>
    <property type="project" value="UniProtKB-UniRule"/>
</dbReference>
<dbReference type="Gene3D" id="3.20.20.70">
    <property type="entry name" value="Aldolase class I"/>
    <property type="match status" value="1"/>
</dbReference>
<dbReference type="PANTHER" id="PTHR21139:SF42">
    <property type="entry name" value="TRIOSEPHOSPHATE ISOMERASE"/>
    <property type="match status" value="1"/>
</dbReference>